<sequence>MNMIKERLLSVEEICQYLGLSRDTVYKWIETKGLPAYRLGRLWKFKKKDVDKWLEQNAS</sequence>
<dbReference type="InterPro" id="IPR010093">
    <property type="entry name" value="SinI_DNA-bd"/>
</dbReference>
<dbReference type="GO" id="GO:0003677">
    <property type="term" value="F:DNA binding"/>
    <property type="evidence" value="ECO:0007669"/>
    <property type="project" value="InterPro"/>
</dbReference>
<dbReference type="InterPro" id="IPR041657">
    <property type="entry name" value="HTH_17"/>
</dbReference>
<dbReference type="InterPro" id="IPR009061">
    <property type="entry name" value="DNA-bd_dom_put_sf"/>
</dbReference>
<gene>
    <name evidence="2" type="ORF">H8D96_12870</name>
</gene>
<evidence type="ECO:0000313" key="3">
    <source>
        <dbReference type="Proteomes" id="UP000605201"/>
    </source>
</evidence>
<dbReference type="AlphaFoldDB" id="A0A8J6P1T6"/>
<feature type="domain" description="Helix-turn-helix" evidence="1">
    <location>
        <begin position="8"/>
        <end position="57"/>
    </location>
</feature>
<evidence type="ECO:0000313" key="2">
    <source>
        <dbReference type="EMBL" id="MBC8432798.1"/>
    </source>
</evidence>
<accession>A0A8J6P1T6</accession>
<dbReference type="Pfam" id="PF12728">
    <property type="entry name" value="HTH_17"/>
    <property type="match status" value="1"/>
</dbReference>
<name>A0A8J6P1T6_9BACT</name>
<organism evidence="2 3">
    <name type="scientific">Candidatus Desulfatibia vada</name>
    <dbReference type="NCBI Taxonomy" id="2841696"/>
    <lineage>
        <taxon>Bacteria</taxon>
        <taxon>Pseudomonadati</taxon>
        <taxon>Thermodesulfobacteriota</taxon>
        <taxon>Desulfobacteria</taxon>
        <taxon>Desulfobacterales</taxon>
        <taxon>Desulfobacterales incertae sedis</taxon>
        <taxon>Candidatus Desulfatibia</taxon>
    </lineage>
</organism>
<dbReference type="Gene3D" id="1.10.10.10">
    <property type="entry name" value="Winged helix-like DNA-binding domain superfamily/Winged helix DNA-binding domain"/>
    <property type="match status" value="1"/>
</dbReference>
<protein>
    <submittedName>
        <fullName evidence="2">Helix-turn-helix domain-containing protein</fullName>
    </submittedName>
</protein>
<dbReference type="InterPro" id="IPR036388">
    <property type="entry name" value="WH-like_DNA-bd_sf"/>
</dbReference>
<dbReference type="Proteomes" id="UP000605201">
    <property type="component" value="Unassembled WGS sequence"/>
</dbReference>
<dbReference type="SUPFAM" id="SSF46955">
    <property type="entry name" value="Putative DNA-binding domain"/>
    <property type="match status" value="1"/>
</dbReference>
<comment type="caution">
    <text evidence="2">The sequence shown here is derived from an EMBL/GenBank/DDBJ whole genome shotgun (WGS) entry which is preliminary data.</text>
</comment>
<proteinExistence type="predicted"/>
<dbReference type="EMBL" id="JACNIG010000247">
    <property type="protein sequence ID" value="MBC8432798.1"/>
    <property type="molecule type" value="Genomic_DNA"/>
</dbReference>
<evidence type="ECO:0000259" key="1">
    <source>
        <dbReference type="Pfam" id="PF12728"/>
    </source>
</evidence>
<dbReference type="NCBIfam" id="TIGR01764">
    <property type="entry name" value="excise"/>
    <property type="match status" value="1"/>
</dbReference>
<reference evidence="2 3" key="1">
    <citation type="submission" date="2020-08" db="EMBL/GenBank/DDBJ databases">
        <title>Bridging the membrane lipid divide: bacteria of the FCB group superphylum have the potential to synthesize archaeal ether lipids.</title>
        <authorList>
            <person name="Villanueva L."/>
            <person name="Von Meijenfeldt F.A.B."/>
            <person name="Westbye A.B."/>
            <person name="Yadav S."/>
            <person name="Hopmans E.C."/>
            <person name="Dutilh B.E."/>
            <person name="Sinninghe Damste J.S."/>
        </authorList>
    </citation>
    <scope>NUCLEOTIDE SEQUENCE [LARGE SCALE GENOMIC DNA]</scope>
    <source>
        <strain evidence="2">NIOZ-UU17</strain>
    </source>
</reference>